<sequence length="153" mass="17175">MNLDRQIQSLIDDAPDDGITPRIVNAIAPGLKQLAAKLRHEQYYIVQSLEGEWVVTTISDRQKPKIQRCVIYAFPTLQDIPKTTDTQLIAVPIAVTHILFQLLSLETVDSIVFLEIPGDANTGYEIKRADMQKLVQVQLNPKSLFNQIPPDIA</sequence>
<keyword evidence="2" id="KW-1185">Reference proteome</keyword>
<dbReference type="PATRIC" id="fig|1618023.3.peg.3535"/>
<organism evidence="1 2">
    <name type="scientific">Aliterella atlantica CENA595</name>
    <dbReference type="NCBI Taxonomy" id="1618023"/>
    <lineage>
        <taxon>Bacteria</taxon>
        <taxon>Bacillati</taxon>
        <taxon>Cyanobacteriota</taxon>
        <taxon>Cyanophyceae</taxon>
        <taxon>Chroococcidiopsidales</taxon>
        <taxon>Aliterellaceae</taxon>
        <taxon>Aliterella</taxon>
    </lineage>
</organism>
<name>A0A0D8ZYB0_9CYAN</name>
<evidence type="ECO:0000313" key="2">
    <source>
        <dbReference type="Proteomes" id="UP000032452"/>
    </source>
</evidence>
<dbReference type="AlphaFoldDB" id="A0A0D8ZYB0"/>
<evidence type="ECO:0000313" key="1">
    <source>
        <dbReference type="EMBL" id="KJH72186.1"/>
    </source>
</evidence>
<reference evidence="1 2" key="1">
    <citation type="submission" date="2015-02" db="EMBL/GenBank/DDBJ databases">
        <title>Draft genome of a novel marine cyanobacterium (Chroococcales) isolated from South Atlantic Ocean.</title>
        <authorList>
            <person name="Rigonato J."/>
            <person name="Alvarenga D.O."/>
            <person name="Branco L.H."/>
            <person name="Varani A.M."/>
            <person name="Brandini F.P."/>
            <person name="Fiore M.F."/>
        </authorList>
    </citation>
    <scope>NUCLEOTIDE SEQUENCE [LARGE SCALE GENOMIC DNA]</scope>
    <source>
        <strain evidence="1 2">CENA595</strain>
    </source>
</reference>
<dbReference type="STRING" id="1618023.UH38_08980"/>
<dbReference type="EMBL" id="JYON01000007">
    <property type="protein sequence ID" value="KJH72186.1"/>
    <property type="molecule type" value="Genomic_DNA"/>
</dbReference>
<dbReference type="OrthoDB" id="529355at2"/>
<accession>A0A0D8ZYB0</accession>
<dbReference type="RefSeq" id="WP_045054313.1">
    <property type="nucleotide sequence ID" value="NZ_CAWMDP010000040.1"/>
</dbReference>
<proteinExistence type="predicted"/>
<gene>
    <name evidence="1" type="ORF">UH38_08980</name>
</gene>
<protein>
    <submittedName>
        <fullName evidence="1">Uncharacterized protein</fullName>
    </submittedName>
</protein>
<comment type="caution">
    <text evidence="1">The sequence shown here is derived from an EMBL/GenBank/DDBJ whole genome shotgun (WGS) entry which is preliminary data.</text>
</comment>
<dbReference type="Proteomes" id="UP000032452">
    <property type="component" value="Unassembled WGS sequence"/>
</dbReference>